<evidence type="ECO:0000313" key="3">
    <source>
        <dbReference type="Proteomes" id="UP000298049"/>
    </source>
</evidence>
<gene>
    <name evidence="1" type="primary">rsmJ</name>
    <name evidence="2" type="ORF">soil367_04845</name>
</gene>
<dbReference type="KEGG" id="hmi:soil367_04845"/>
<feature type="binding site" evidence="1">
    <location>
        <begin position="134"/>
        <end position="135"/>
    </location>
    <ligand>
        <name>S-adenosyl-L-methionine</name>
        <dbReference type="ChEBI" id="CHEBI:59789"/>
    </ligand>
</feature>
<dbReference type="InterPro" id="IPR029063">
    <property type="entry name" value="SAM-dependent_MTases_sf"/>
</dbReference>
<dbReference type="RefSeq" id="WP_136547453.1">
    <property type="nucleotide sequence ID" value="NZ_CP031093.1"/>
</dbReference>
<feature type="binding site" evidence="1">
    <location>
        <position position="188"/>
    </location>
    <ligand>
        <name>S-adenosyl-L-methionine</name>
        <dbReference type="ChEBI" id="CHEBI:59789"/>
    </ligand>
</feature>
<dbReference type="GO" id="GO:0008990">
    <property type="term" value="F:rRNA (guanine-N2-)-methyltransferase activity"/>
    <property type="evidence" value="ECO:0007669"/>
    <property type="project" value="UniProtKB-UniRule"/>
</dbReference>
<proteinExistence type="inferred from homology"/>
<name>A0A4P7XLL3_9ALTE</name>
<dbReference type="HAMAP" id="MF_01523">
    <property type="entry name" value="16SrRNA_methyltr_J"/>
    <property type="match status" value="1"/>
</dbReference>
<dbReference type="OrthoDB" id="3191794at2"/>
<reference evidence="2 3" key="1">
    <citation type="submission" date="2018-07" db="EMBL/GenBank/DDBJ databases">
        <title>Marsedoiliclastica nanhaica gen. nov. sp. nov., a novel marine hydrocarbonoclastic bacterium isolated from an in-situ enriched hydrocarbon-degrading consortium in deep-sea sediment.</title>
        <authorList>
            <person name="Dong C."/>
            <person name="Ma T."/>
            <person name="Liu R."/>
            <person name="Shao Z."/>
        </authorList>
    </citation>
    <scope>NUCLEOTIDE SEQUENCE [LARGE SCALE GENOMIC DNA]</scope>
    <source>
        <strain evidence="3">soil36-7</strain>
    </source>
</reference>
<protein>
    <recommendedName>
        <fullName evidence="1">Ribosomal RNA small subunit methyltransferase J</fullName>
        <ecNumber evidence="1">2.1.1.242</ecNumber>
    </recommendedName>
    <alternativeName>
        <fullName evidence="1">16S rRNA m2G1516 methyltransferase</fullName>
    </alternativeName>
    <alternativeName>
        <fullName evidence="1">rRNA (guanine-N(2)-)-methyltransferase</fullName>
    </alternativeName>
</protein>
<comment type="function">
    <text evidence="1">Specifically methylates the guanosine in position 1516 of 16S rRNA.</text>
</comment>
<comment type="subcellular location">
    <subcellularLocation>
        <location evidence="1">Cytoplasm</location>
    </subcellularLocation>
</comment>
<keyword evidence="1" id="KW-0949">S-adenosyl-L-methionine</keyword>
<dbReference type="PANTHER" id="PTHR36112">
    <property type="entry name" value="RIBOSOMAL RNA SMALL SUBUNIT METHYLTRANSFERASE J"/>
    <property type="match status" value="1"/>
</dbReference>
<accession>A0A4P7XLL3</accession>
<dbReference type="PANTHER" id="PTHR36112:SF1">
    <property type="entry name" value="RIBOSOMAL RNA SMALL SUBUNIT METHYLTRANSFERASE J"/>
    <property type="match status" value="1"/>
</dbReference>
<evidence type="ECO:0000256" key="1">
    <source>
        <dbReference type="HAMAP-Rule" id="MF_01523"/>
    </source>
</evidence>
<comment type="similarity">
    <text evidence="1">Belongs to the methyltransferase superfamily. RsmJ family.</text>
</comment>
<dbReference type="Proteomes" id="UP000298049">
    <property type="component" value="Chromosome"/>
</dbReference>
<evidence type="ECO:0000313" key="2">
    <source>
        <dbReference type="EMBL" id="QCF27825.1"/>
    </source>
</evidence>
<comment type="caution">
    <text evidence="1">Lacks conserved residue(s) required for the propagation of feature annotation.</text>
</comment>
<keyword evidence="1 2" id="KW-0489">Methyltransferase</keyword>
<keyword evidence="1" id="KW-0963">Cytoplasm</keyword>
<dbReference type="EC" id="2.1.1.242" evidence="1"/>
<dbReference type="InterPro" id="IPR007536">
    <property type="entry name" value="16SrRNA_methylTrfase_J"/>
</dbReference>
<dbReference type="Pfam" id="PF04445">
    <property type="entry name" value="SAM_MT"/>
    <property type="match status" value="1"/>
</dbReference>
<keyword evidence="3" id="KW-1185">Reference proteome</keyword>
<comment type="catalytic activity">
    <reaction evidence="1">
        <text>guanosine(1516) in 16S rRNA + S-adenosyl-L-methionine = N(2)-methylguanosine(1516) in 16S rRNA + S-adenosyl-L-homocysteine + H(+)</text>
        <dbReference type="Rhea" id="RHEA:43220"/>
        <dbReference type="Rhea" id="RHEA-COMP:10412"/>
        <dbReference type="Rhea" id="RHEA-COMP:10413"/>
        <dbReference type="ChEBI" id="CHEBI:15378"/>
        <dbReference type="ChEBI" id="CHEBI:57856"/>
        <dbReference type="ChEBI" id="CHEBI:59789"/>
        <dbReference type="ChEBI" id="CHEBI:74269"/>
        <dbReference type="ChEBI" id="CHEBI:74481"/>
        <dbReference type="EC" id="2.1.1.242"/>
    </reaction>
</comment>
<keyword evidence="1 2" id="KW-0808">Transferase</keyword>
<keyword evidence="1" id="KW-0698">rRNA processing</keyword>
<dbReference type="GO" id="GO:0005737">
    <property type="term" value="C:cytoplasm"/>
    <property type="evidence" value="ECO:0007669"/>
    <property type="project" value="UniProtKB-SubCell"/>
</dbReference>
<dbReference type="Gene3D" id="3.40.50.150">
    <property type="entry name" value="Vaccinia Virus protein VP39"/>
    <property type="match status" value="1"/>
</dbReference>
<dbReference type="EMBL" id="CP031093">
    <property type="protein sequence ID" value="QCF27825.1"/>
    <property type="molecule type" value="Genomic_DNA"/>
</dbReference>
<dbReference type="AlphaFoldDB" id="A0A4P7XLL3"/>
<organism evidence="2 3">
    <name type="scientific">Hydrocarboniclastica marina</name>
    <dbReference type="NCBI Taxonomy" id="2259620"/>
    <lineage>
        <taxon>Bacteria</taxon>
        <taxon>Pseudomonadati</taxon>
        <taxon>Pseudomonadota</taxon>
        <taxon>Gammaproteobacteria</taxon>
        <taxon>Alteromonadales</taxon>
        <taxon>Alteromonadaceae</taxon>
        <taxon>Hydrocarboniclastica</taxon>
    </lineage>
</organism>
<sequence length="270" mass="28734">MQSPSAIKSVAVACEHGLSLEPKWQALAARLQLPVVGEVDPRHYHGHAMLLFQSSRGLVLQQTGKTAPGPVIADFLHGKADYRRKHGGGRGQLIAKAVGVGKRSTPLAIIDATAGLGQDAFVLATLGASVRLLERSAIVAAVLEDGIERLSRDDEGRGLAQQMELTEADASVWLATQPEPAADVIYLDPMFPHRGNSASVKKEMTAFQTLVGADDDAAELLAQALKKARFRVVVKRPRKAAAIAGPRPDLVVTGKSTRYDVYIIAAIGDP</sequence>
<dbReference type="SUPFAM" id="SSF53335">
    <property type="entry name" value="S-adenosyl-L-methionine-dependent methyltransferases"/>
    <property type="match status" value="1"/>
</dbReference>